<dbReference type="SUPFAM" id="SSF69065">
    <property type="entry name" value="RNase III domain-like"/>
    <property type="match status" value="1"/>
</dbReference>
<keyword evidence="7 15" id="KW-0507">mRNA processing</keyword>
<keyword evidence="8 15" id="KW-0819">tRNA processing</keyword>
<sequence>MPARPDEIPGIPHRFERPEWLLEALTHRSLDARNYERLEFLGDSVLALVVSRRLFEVRPGDDEGSLSRLRSRVVRQETLARVARDIGLGEHMRLGRDQLHTGGHRRASILSDVLEAIIGAVYMDAGFDAAERVVRAIFDPVIDALPDGEDLKDPKTRLQEWLQARGRPLPEYTLVGEEGADHAKLFHVRCRLPDSGFDASASGRSRRGAEQTAARQVLDECEGAS</sequence>
<feature type="binding site" evidence="15">
    <location>
        <position position="115"/>
    </location>
    <ligand>
        <name>Mg(2+)</name>
        <dbReference type="ChEBI" id="CHEBI:18420"/>
    </ligand>
</feature>
<comment type="catalytic activity">
    <reaction evidence="1 15">
        <text>Endonucleolytic cleavage to 5'-phosphomonoester.</text>
        <dbReference type="EC" id="3.1.26.3"/>
    </reaction>
</comment>
<dbReference type="FunFam" id="3.30.160.20:FF:000003">
    <property type="entry name" value="Ribonuclease 3"/>
    <property type="match status" value="1"/>
</dbReference>
<keyword evidence="14 15" id="KW-0694">RNA-binding</keyword>
<keyword evidence="5 15" id="KW-0963">Cytoplasm</keyword>
<evidence type="ECO:0000256" key="14">
    <source>
        <dbReference type="ARBA" id="ARBA00022884"/>
    </source>
</evidence>
<reference evidence="19 20" key="1">
    <citation type="submission" date="2019-09" db="EMBL/GenBank/DDBJ databases">
        <title>Wenzhouxiangella sp. Genome sequencing and assembly.</title>
        <authorList>
            <person name="Zhang R."/>
        </authorList>
    </citation>
    <scope>NUCLEOTIDE SEQUENCE [LARGE SCALE GENOMIC DNA]</scope>
    <source>
        <strain evidence="19 20">W260</strain>
    </source>
</reference>
<dbReference type="EC" id="3.1.26.3" evidence="15"/>
<dbReference type="CDD" id="cd00593">
    <property type="entry name" value="RIBOc"/>
    <property type="match status" value="1"/>
</dbReference>
<evidence type="ECO:0000313" key="19">
    <source>
        <dbReference type="EMBL" id="KAA9133273.1"/>
    </source>
</evidence>
<evidence type="ECO:0000259" key="18">
    <source>
        <dbReference type="PROSITE" id="PS50142"/>
    </source>
</evidence>
<feature type="binding site" evidence="15">
    <location>
        <position position="39"/>
    </location>
    <ligand>
        <name>Mg(2+)</name>
        <dbReference type="ChEBI" id="CHEBI:18420"/>
    </ligand>
</feature>
<dbReference type="Pfam" id="PF14622">
    <property type="entry name" value="Ribonucleas_3_3"/>
    <property type="match status" value="1"/>
</dbReference>
<evidence type="ECO:0000256" key="8">
    <source>
        <dbReference type="ARBA" id="ARBA00022694"/>
    </source>
</evidence>
<proteinExistence type="inferred from homology"/>
<dbReference type="Pfam" id="PF00035">
    <property type="entry name" value="dsrm"/>
    <property type="match status" value="1"/>
</dbReference>
<dbReference type="GO" id="GO:0010468">
    <property type="term" value="P:regulation of gene expression"/>
    <property type="evidence" value="ECO:0007669"/>
    <property type="project" value="TreeGrafter"/>
</dbReference>
<feature type="binding site" evidence="15">
    <location>
        <position position="112"/>
    </location>
    <ligand>
        <name>Mg(2+)</name>
        <dbReference type="ChEBI" id="CHEBI:18420"/>
    </ligand>
</feature>
<dbReference type="GO" id="GO:0006397">
    <property type="term" value="P:mRNA processing"/>
    <property type="evidence" value="ECO:0007669"/>
    <property type="project" value="UniProtKB-UniRule"/>
</dbReference>
<dbReference type="SMART" id="SM00358">
    <property type="entry name" value="DSRM"/>
    <property type="match status" value="1"/>
</dbReference>
<dbReference type="GO" id="GO:0008033">
    <property type="term" value="P:tRNA processing"/>
    <property type="evidence" value="ECO:0007669"/>
    <property type="project" value="UniProtKB-KW"/>
</dbReference>
<feature type="domain" description="DRBM" evidence="17">
    <location>
        <begin position="153"/>
        <end position="223"/>
    </location>
</feature>
<evidence type="ECO:0000256" key="5">
    <source>
        <dbReference type="ARBA" id="ARBA00022490"/>
    </source>
</evidence>
<evidence type="ECO:0000256" key="1">
    <source>
        <dbReference type="ARBA" id="ARBA00000109"/>
    </source>
</evidence>
<dbReference type="SUPFAM" id="SSF54768">
    <property type="entry name" value="dsRNA-binding domain-like"/>
    <property type="match status" value="1"/>
</dbReference>
<evidence type="ECO:0000259" key="17">
    <source>
        <dbReference type="PROSITE" id="PS50137"/>
    </source>
</evidence>
<dbReference type="GO" id="GO:0019843">
    <property type="term" value="F:rRNA binding"/>
    <property type="evidence" value="ECO:0007669"/>
    <property type="project" value="UniProtKB-KW"/>
</dbReference>
<keyword evidence="20" id="KW-1185">Reference proteome</keyword>
<organism evidence="19 20">
    <name type="scientific">Marinihelvus fidelis</name>
    <dbReference type="NCBI Taxonomy" id="2613842"/>
    <lineage>
        <taxon>Bacteria</taxon>
        <taxon>Pseudomonadati</taxon>
        <taxon>Pseudomonadota</taxon>
        <taxon>Gammaproteobacteria</taxon>
        <taxon>Chromatiales</taxon>
        <taxon>Wenzhouxiangellaceae</taxon>
        <taxon>Marinihelvus</taxon>
    </lineage>
</organism>
<evidence type="ECO:0000256" key="12">
    <source>
        <dbReference type="ARBA" id="ARBA00022801"/>
    </source>
</evidence>
<keyword evidence="12 15" id="KW-0378">Hydrolase</keyword>
<keyword evidence="10 15" id="KW-0479">Metal-binding</keyword>
<dbReference type="InterPro" id="IPR000999">
    <property type="entry name" value="RNase_III_dom"/>
</dbReference>
<evidence type="ECO:0000256" key="9">
    <source>
        <dbReference type="ARBA" id="ARBA00022722"/>
    </source>
</evidence>
<comment type="caution">
    <text evidence="19">The sequence shown here is derived from an EMBL/GenBank/DDBJ whole genome shotgun (WGS) entry which is preliminary data.</text>
</comment>
<feature type="domain" description="RNase III" evidence="18">
    <location>
        <begin position="11"/>
        <end position="126"/>
    </location>
</feature>
<evidence type="ECO:0000256" key="15">
    <source>
        <dbReference type="HAMAP-Rule" id="MF_00104"/>
    </source>
</evidence>
<evidence type="ECO:0000256" key="6">
    <source>
        <dbReference type="ARBA" id="ARBA00022552"/>
    </source>
</evidence>
<keyword evidence="9 15" id="KW-0540">Nuclease</keyword>
<dbReference type="PROSITE" id="PS50137">
    <property type="entry name" value="DS_RBD"/>
    <property type="match status" value="1"/>
</dbReference>
<dbReference type="GO" id="GO:0003725">
    <property type="term" value="F:double-stranded RNA binding"/>
    <property type="evidence" value="ECO:0007669"/>
    <property type="project" value="TreeGrafter"/>
</dbReference>
<feature type="active site" evidence="15">
    <location>
        <position position="43"/>
    </location>
</feature>
<comment type="similarity">
    <text evidence="3">Belongs to the ribonuclease III family.</text>
</comment>
<dbReference type="InterPro" id="IPR014720">
    <property type="entry name" value="dsRBD_dom"/>
</dbReference>
<dbReference type="EMBL" id="VYXP01000002">
    <property type="protein sequence ID" value="KAA9133273.1"/>
    <property type="molecule type" value="Genomic_DNA"/>
</dbReference>
<evidence type="ECO:0000256" key="4">
    <source>
        <dbReference type="ARBA" id="ARBA00011738"/>
    </source>
</evidence>
<evidence type="ECO:0000256" key="2">
    <source>
        <dbReference type="ARBA" id="ARBA00004496"/>
    </source>
</evidence>
<dbReference type="PROSITE" id="PS00517">
    <property type="entry name" value="RNASE_3_1"/>
    <property type="match status" value="1"/>
</dbReference>
<keyword evidence="11 15" id="KW-0255">Endonuclease</keyword>
<name>A0A5N0TDV0_9GAMM</name>
<evidence type="ECO:0000256" key="16">
    <source>
        <dbReference type="SAM" id="MobiDB-lite"/>
    </source>
</evidence>
<keyword evidence="13 15" id="KW-0460">Magnesium</keyword>
<dbReference type="GO" id="GO:0006364">
    <property type="term" value="P:rRNA processing"/>
    <property type="evidence" value="ECO:0007669"/>
    <property type="project" value="UniProtKB-UniRule"/>
</dbReference>
<dbReference type="GO" id="GO:0004525">
    <property type="term" value="F:ribonuclease III activity"/>
    <property type="evidence" value="ECO:0007669"/>
    <property type="project" value="UniProtKB-UniRule"/>
</dbReference>
<dbReference type="SMART" id="SM00535">
    <property type="entry name" value="RIBOc"/>
    <property type="match status" value="1"/>
</dbReference>
<dbReference type="PANTHER" id="PTHR11207">
    <property type="entry name" value="RIBONUCLEASE III"/>
    <property type="match status" value="1"/>
</dbReference>
<keyword evidence="15" id="KW-0699">rRNA-binding</keyword>
<dbReference type="PROSITE" id="PS50142">
    <property type="entry name" value="RNASE_3_2"/>
    <property type="match status" value="1"/>
</dbReference>
<evidence type="ECO:0000256" key="10">
    <source>
        <dbReference type="ARBA" id="ARBA00022723"/>
    </source>
</evidence>
<gene>
    <name evidence="15" type="primary">rnc</name>
    <name evidence="19" type="ORF">F3N42_02660</name>
</gene>
<dbReference type="Gene3D" id="1.10.1520.10">
    <property type="entry name" value="Ribonuclease III domain"/>
    <property type="match status" value="1"/>
</dbReference>
<evidence type="ECO:0000256" key="11">
    <source>
        <dbReference type="ARBA" id="ARBA00022759"/>
    </source>
</evidence>
<dbReference type="HAMAP" id="MF_00104">
    <property type="entry name" value="RNase_III"/>
    <property type="match status" value="1"/>
</dbReference>
<keyword evidence="6 15" id="KW-0698">rRNA processing</keyword>
<dbReference type="Gene3D" id="3.30.160.20">
    <property type="match status" value="1"/>
</dbReference>
<dbReference type="FunFam" id="1.10.1520.10:FF:000001">
    <property type="entry name" value="Ribonuclease 3"/>
    <property type="match status" value="1"/>
</dbReference>
<comment type="function">
    <text evidence="15">Digests double-stranded RNA. Involved in the processing of primary rRNA transcript to yield the immediate precursors to the large and small rRNAs (23S and 16S). Processes some mRNAs, and tRNAs when they are encoded in the rRNA operon. Processes pre-crRNA and tracrRNA of type II CRISPR loci if present in the organism.</text>
</comment>
<protein>
    <recommendedName>
        <fullName evidence="15">Ribonuclease 3</fullName>
        <ecNumber evidence="15">3.1.26.3</ecNumber>
    </recommendedName>
    <alternativeName>
        <fullName evidence="15">Ribonuclease III</fullName>
        <shortName evidence="15">RNase III</shortName>
    </alternativeName>
</protein>
<dbReference type="InterPro" id="IPR011907">
    <property type="entry name" value="RNase_III"/>
</dbReference>
<comment type="subcellular location">
    <subcellularLocation>
        <location evidence="2 15">Cytoplasm</location>
    </subcellularLocation>
</comment>
<dbReference type="PANTHER" id="PTHR11207:SF0">
    <property type="entry name" value="RIBONUCLEASE 3"/>
    <property type="match status" value="1"/>
</dbReference>
<evidence type="ECO:0000256" key="3">
    <source>
        <dbReference type="ARBA" id="ARBA00010183"/>
    </source>
</evidence>
<dbReference type="RefSeq" id="WP_150862831.1">
    <property type="nucleotide sequence ID" value="NZ_VYXP01000002.1"/>
</dbReference>
<evidence type="ECO:0000256" key="13">
    <source>
        <dbReference type="ARBA" id="ARBA00022842"/>
    </source>
</evidence>
<evidence type="ECO:0000256" key="7">
    <source>
        <dbReference type="ARBA" id="ARBA00022664"/>
    </source>
</evidence>
<dbReference type="GO" id="GO:0042802">
    <property type="term" value="F:identical protein binding"/>
    <property type="evidence" value="ECO:0007669"/>
    <property type="project" value="UniProtKB-ARBA"/>
</dbReference>
<comment type="subunit">
    <text evidence="4 15">Homodimer.</text>
</comment>
<dbReference type="GO" id="GO:0005737">
    <property type="term" value="C:cytoplasm"/>
    <property type="evidence" value="ECO:0007669"/>
    <property type="project" value="UniProtKB-SubCell"/>
</dbReference>
<feature type="active site" evidence="15">
    <location>
        <position position="115"/>
    </location>
</feature>
<evidence type="ECO:0000313" key="20">
    <source>
        <dbReference type="Proteomes" id="UP000325372"/>
    </source>
</evidence>
<dbReference type="CDD" id="cd10845">
    <property type="entry name" value="DSRM_RNAse_III_family"/>
    <property type="match status" value="1"/>
</dbReference>
<dbReference type="AlphaFoldDB" id="A0A5N0TDV0"/>
<dbReference type="GO" id="GO:0046872">
    <property type="term" value="F:metal ion binding"/>
    <property type="evidence" value="ECO:0007669"/>
    <property type="project" value="UniProtKB-KW"/>
</dbReference>
<accession>A0A5N0TDV0</accession>
<dbReference type="InterPro" id="IPR036389">
    <property type="entry name" value="RNase_III_sf"/>
</dbReference>
<feature type="region of interest" description="Disordered" evidence="16">
    <location>
        <begin position="198"/>
        <end position="225"/>
    </location>
</feature>
<dbReference type="NCBIfam" id="TIGR02191">
    <property type="entry name" value="RNaseIII"/>
    <property type="match status" value="1"/>
</dbReference>
<dbReference type="Proteomes" id="UP000325372">
    <property type="component" value="Unassembled WGS sequence"/>
</dbReference>
<comment type="cofactor">
    <cofactor evidence="15">
        <name>Mg(2+)</name>
        <dbReference type="ChEBI" id="CHEBI:18420"/>
    </cofactor>
</comment>